<dbReference type="AlphaFoldDB" id="A0A8J2PFD2"/>
<comment type="caution">
    <text evidence="2">The sequence shown here is derived from an EMBL/GenBank/DDBJ whole genome shotgun (WGS) entry which is preliminary data.</text>
</comment>
<dbReference type="EMBL" id="CAJVCH010282679">
    <property type="protein sequence ID" value="CAG7784780.1"/>
    <property type="molecule type" value="Genomic_DNA"/>
</dbReference>
<reference evidence="2" key="1">
    <citation type="submission" date="2021-06" db="EMBL/GenBank/DDBJ databases">
        <authorList>
            <person name="Hodson N. C."/>
            <person name="Mongue J. A."/>
            <person name="Jaron S. K."/>
        </authorList>
    </citation>
    <scope>NUCLEOTIDE SEQUENCE</scope>
</reference>
<sequence length="102" mass="11246">MAKRLRRPVTNAVSRKSKNVDLDTKNQKVAKKDDTIDKNSTKDAIYNESVNTDGTDRDTKDETILDGTTNDAVDSKNVIKISIDHVSSPKDDTGVNNIIQDA</sequence>
<evidence type="ECO:0000256" key="1">
    <source>
        <dbReference type="SAM" id="MobiDB-lite"/>
    </source>
</evidence>
<name>A0A8J2PFD2_9HEXA</name>
<evidence type="ECO:0000313" key="2">
    <source>
        <dbReference type="EMBL" id="CAG7784780.1"/>
    </source>
</evidence>
<evidence type="ECO:0000313" key="3">
    <source>
        <dbReference type="Proteomes" id="UP000708208"/>
    </source>
</evidence>
<feature type="region of interest" description="Disordered" evidence="1">
    <location>
        <begin position="1"/>
        <end position="35"/>
    </location>
</feature>
<feature type="compositionally biased region" description="Basic and acidic residues" evidence="1">
    <location>
        <begin position="54"/>
        <end position="63"/>
    </location>
</feature>
<gene>
    <name evidence="2" type="ORF">AFUS01_LOCUS23445</name>
</gene>
<keyword evidence="3" id="KW-1185">Reference proteome</keyword>
<feature type="region of interest" description="Disordered" evidence="1">
    <location>
        <begin position="48"/>
        <end position="67"/>
    </location>
</feature>
<feature type="compositionally biased region" description="Basic and acidic residues" evidence="1">
    <location>
        <begin position="18"/>
        <end position="35"/>
    </location>
</feature>
<organism evidence="2 3">
    <name type="scientific">Allacma fusca</name>
    <dbReference type="NCBI Taxonomy" id="39272"/>
    <lineage>
        <taxon>Eukaryota</taxon>
        <taxon>Metazoa</taxon>
        <taxon>Ecdysozoa</taxon>
        <taxon>Arthropoda</taxon>
        <taxon>Hexapoda</taxon>
        <taxon>Collembola</taxon>
        <taxon>Symphypleona</taxon>
        <taxon>Sminthuridae</taxon>
        <taxon>Allacma</taxon>
    </lineage>
</organism>
<protein>
    <submittedName>
        <fullName evidence="2">Uncharacterized protein</fullName>
    </submittedName>
</protein>
<dbReference type="Proteomes" id="UP000708208">
    <property type="component" value="Unassembled WGS sequence"/>
</dbReference>
<proteinExistence type="predicted"/>
<accession>A0A8J2PFD2</accession>